<keyword evidence="12" id="KW-0464">Manganese</keyword>
<dbReference type="InterPro" id="IPR035073">
    <property type="entry name" value="At2g17340_3_helix_bundle"/>
</dbReference>
<evidence type="ECO:0000256" key="7">
    <source>
        <dbReference type="ARBA" id="ARBA00022741"/>
    </source>
</evidence>
<dbReference type="Gene3D" id="3.30.420.40">
    <property type="match status" value="1"/>
</dbReference>
<evidence type="ECO:0000256" key="12">
    <source>
        <dbReference type="ARBA" id="ARBA00023211"/>
    </source>
</evidence>
<dbReference type="FunFam" id="3.40.50.10880:FF:000001">
    <property type="entry name" value="Pantothenate kinase 4"/>
    <property type="match status" value="1"/>
</dbReference>
<dbReference type="PANTHER" id="PTHR12280">
    <property type="entry name" value="PANTOTHENATE KINASE"/>
    <property type="match status" value="1"/>
</dbReference>
<organism evidence="17">
    <name type="scientific">Capitella teleta</name>
    <name type="common">Polychaete worm</name>
    <dbReference type="NCBI Taxonomy" id="283909"/>
    <lineage>
        <taxon>Eukaryota</taxon>
        <taxon>Metazoa</taxon>
        <taxon>Spiralia</taxon>
        <taxon>Lophotrochozoa</taxon>
        <taxon>Annelida</taxon>
        <taxon>Polychaeta</taxon>
        <taxon>Sedentaria</taxon>
        <taxon>Scolecida</taxon>
        <taxon>Capitellidae</taxon>
        <taxon>Capitella</taxon>
    </lineage>
</organism>
<dbReference type="Pfam" id="PF03630">
    <property type="entry name" value="Fumble"/>
    <property type="match status" value="1"/>
</dbReference>
<comment type="subunit">
    <text evidence="3">Homodimer. Interacts with PKM.</text>
</comment>
<dbReference type="OrthoDB" id="498611at2759"/>
<dbReference type="InterPro" id="IPR004567">
    <property type="entry name" value="Type_II_PanK"/>
</dbReference>
<dbReference type="InterPro" id="IPR036075">
    <property type="entry name" value="ARMT-1-like_metal-bd_sf"/>
</dbReference>
<dbReference type="Gene3D" id="1.20.1700.10">
    <property type="entry name" value="AF1104-like"/>
    <property type="match status" value="1"/>
</dbReference>
<dbReference type="SUPFAM" id="SSF111321">
    <property type="entry name" value="AF1104-like"/>
    <property type="match status" value="1"/>
</dbReference>
<keyword evidence="6" id="KW-0479">Metal-binding</keyword>
<evidence type="ECO:0000256" key="9">
    <source>
        <dbReference type="ARBA" id="ARBA00022840"/>
    </source>
</evidence>
<evidence type="ECO:0000256" key="1">
    <source>
        <dbReference type="ARBA" id="ARBA00001936"/>
    </source>
</evidence>
<reference evidence="19" key="1">
    <citation type="submission" date="2012-12" db="EMBL/GenBank/DDBJ databases">
        <authorList>
            <person name="Hellsten U."/>
            <person name="Grimwood J."/>
            <person name="Chapman J.A."/>
            <person name="Shapiro H."/>
            <person name="Aerts A."/>
            <person name="Otillar R.P."/>
            <person name="Terry A.Y."/>
            <person name="Boore J.L."/>
            <person name="Simakov O."/>
            <person name="Marletaz F."/>
            <person name="Cho S.-J."/>
            <person name="Edsinger-Gonzales E."/>
            <person name="Havlak P."/>
            <person name="Kuo D.-H."/>
            <person name="Larsson T."/>
            <person name="Lv J."/>
            <person name="Arendt D."/>
            <person name="Savage R."/>
            <person name="Osoegawa K."/>
            <person name="de Jong P."/>
            <person name="Lindberg D.R."/>
            <person name="Seaver E.C."/>
            <person name="Weisblat D.A."/>
            <person name="Putnam N.H."/>
            <person name="Grigoriev I.V."/>
            <person name="Rokhsar D.S."/>
        </authorList>
    </citation>
    <scope>NUCLEOTIDE SEQUENCE</scope>
    <source>
        <strain evidence="19">I ESC-2004</strain>
    </source>
</reference>
<dbReference type="HOGENOM" id="CLU_012496_1_1_1"/>
<evidence type="ECO:0000256" key="13">
    <source>
        <dbReference type="ARBA" id="ARBA00029347"/>
    </source>
</evidence>
<evidence type="ECO:0000256" key="14">
    <source>
        <dbReference type="ARBA" id="ARBA00032948"/>
    </source>
</evidence>
<evidence type="ECO:0000313" key="17">
    <source>
        <dbReference type="EMBL" id="ELT88727.1"/>
    </source>
</evidence>
<name>R7TB88_CAPTE</name>
<evidence type="ECO:0000256" key="4">
    <source>
        <dbReference type="ARBA" id="ARBA00019490"/>
    </source>
</evidence>
<dbReference type="FunFam" id="3.30.420.510:FF:000008">
    <property type="entry name" value="Pantothenate kinase"/>
    <property type="match status" value="1"/>
</dbReference>
<feature type="domain" description="Damage-control phosphatase ARMT1-like metal-binding" evidence="16">
    <location>
        <begin position="447"/>
        <end position="754"/>
    </location>
</feature>
<comment type="function">
    <text evidence="15">Phosphatase which shows a preference for 4'-phosphopantetheine and its oxidatively damaged forms (sulfonate or S-sulfonate), providing strong indirect evidence that the phosphatase activity pre-empts damage in the coenzyme A (CoA) pathway. Hydrolyzing excess 4'-phosphopantetheine could constitute a directed overflow mechanism to prevent its oxidation to the S-sulfonate, sulfonate, or other forms. Hydrolyzing 4'-phosphopantetheine sulfonate or S-sulfonate would forestall their conversion to inactive forms of CoA and acyl carrier protein. May play a role in the physiological regulation of CoA intracellular levels.</text>
</comment>
<evidence type="ECO:0000256" key="3">
    <source>
        <dbReference type="ARBA" id="ARBA00011388"/>
    </source>
</evidence>
<dbReference type="STRING" id="283909.R7TB88"/>
<evidence type="ECO:0000256" key="15">
    <source>
        <dbReference type="ARBA" id="ARBA00046055"/>
    </source>
</evidence>
<dbReference type="Gene3D" id="1.10.285.20">
    <property type="entry name" value="Uncharacterised protein PF01937, DUF89, domain 2"/>
    <property type="match status" value="1"/>
</dbReference>
<dbReference type="NCBIfam" id="TIGR00555">
    <property type="entry name" value="panK_eukar"/>
    <property type="match status" value="1"/>
</dbReference>
<evidence type="ECO:0000256" key="6">
    <source>
        <dbReference type="ARBA" id="ARBA00022723"/>
    </source>
</evidence>
<proteinExistence type="predicted"/>
<evidence type="ECO:0000256" key="8">
    <source>
        <dbReference type="ARBA" id="ARBA00022801"/>
    </source>
</evidence>
<dbReference type="OMA" id="LNEYKYW"/>
<dbReference type="InterPro" id="IPR043129">
    <property type="entry name" value="ATPase_NBD"/>
</dbReference>
<dbReference type="EMBL" id="KB311733">
    <property type="protein sequence ID" value="ELT88727.1"/>
    <property type="molecule type" value="Genomic_DNA"/>
</dbReference>
<dbReference type="CDD" id="cd24123">
    <property type="entry name" value="ASKHA_NBD_PanK-II_Pank4"/>
    <property type="match status" value="1"/>
</dbReference>
<dbReference type="GO" id="GO:0005634">
    <property type="term" value="C:nucleus"/>
    <property type="evidence" value="ECO:0007669"/>
    <property type="project" value="TreeGrafter"/>
</dbReference>
<keyword evidence="10" id="KW-0173">Coenzyme A biosynthesis</keyword>
<keyword evidence="7" id="KW-0547">Nucleotide-binding</keyword>
<keyword evidence="5" id="KW-0533">Nickel</keyword>
<keyword evidence="11" id="KW-0944">Nitration</keyword>
<evidence type="ECO:0000256" key="2">
    <source>
        <dbReference type="ARBA" id="ARBA00001967"/>
    </source>
</evidence>
<dbReference type="EnsemblMetazoa" id="CapteT118737">
    <property type="protein sequence ID" value="CapteP118737"/>
    <property type="gene ID" value="CapteG118737"/>
</dbReference>
<dbReference type="GO" id="GO:0005829">
    <property type="term" value="C:cytosol"/>
    <property type="evidence" value="ECO:0007669"/>
    <property type="project" value="TreeGrafter"/>
</dbReference>
<dbReference type="EMBL" id="AMQN01003424">
    <property type="status" value="NOT_ANNOTATED_CDS"/>
    <property type="molecule type" value="Genomic_DNA"/>
</dbReference>
<comment type="cofactor">
    <cofactor evidence="2">
        <name>Ni(2+)</name>
        <dbReference type="ChEBI" id="CHEBI:49786"/>
    </cofactor>
</comment>
<dbReference type="GO" id="GO:0005524">
    <property type="term" value="F:ATP binding"/>
    <property type="evidence" value="ECO:0007669"/>
    <property type="project" value="UniProtKB-KW"/>
</dbReference>
<dbReference type="Gene3D" id="3.40.50.10880">
    <property type="entry name" value="Uncharacterised protein PF01937, DUF89, domain 3"/>
    <property type="match status" value="1"/>
</dbReference>
<dbReference type="Proteomes" id="UP000014760">
    <property type="component" value="Unassembled WGS sequence"/>
</dbReference>
<dbReference type="SUPFAM" id="SSF53067">
    <property type="entry name" value="Actin-like ATPase domain"/>
    <property type="match status" value="2"/>
</dbReference>
<evidence type="ECO:0000256" key="11">
    <source>
        <dbReference type="ARBA" id="ARBA00023074"/>
    </source>
</evidence>
<dbReference type="PANTHER" id="PTHR12280:SF20">
    <property type="entry name" value="4'-PHOSPHOPANTETHEINE PHOSPHATASE"/>
    <property type="match status" value="1"/>
</dbReference>
<keyword evidence="8" id="KW-0378">Hydrolase</keyword>
<dbReference type="GO" id="GO:0015937">
    <property type="term" value="P:coenzyme A biosynthetic process"/>
    <property type="evidence" value="ECO:0007669"/>
    <property type="project" value="UniProtKB-KW"/>
</dbReference>
<keyword evidence="19" id="KW-1185">Reference proteome</keyword>
<evidence type="ECO:0000313" key="19">
    <source>
        <dbReference type="Proteomes" id="UP000014760"/>
    </source>
</evidence>
<reference evidence="17 19" key="2">
    <citation type="journal article" date="2013" name="Nature">
        <title>Insights into bilaterian evolution from three spiralian genomes.</title>
        <authorList>
            <person name="Simakov O."/>
            <person name="Marletaz F."/>
            <person name="Cho S.J."/>
            <person name="Edsinger-Gonzales E."/>
            <person name="Havlak P."/>
            <person name="Hellsten U."/>
            <person name="Kuo D.H."/>
            <person name="Larsson T."/>
            <person name="Lv J."/>
            <person name="Arendt D."/>
            <person name="Savage R."/>
            <person name="Osoegawa K."/>
            <person name="de Jong P."/>
            <person name="Grimwood J."/>
            <person name="Chapman J.A."/>
            <person name="Shapiro H."/>
            <person name="Aerts A."/>
            <person name="Otillar R.P."/>
            <person name="Terry A.Y."/>
            <person name="Boore J.L."/>
            <person name="Grigoriev I.V."/>
            <person name="Lindberg D.R."/>
            <person name="Seaver E.C."/>
            <person name="Weisblat D.A."/>
            <person name="Putnam N.H."/>
            <person name="Rokhsar D.S."/>
        </authorList>
    </citation>
    <scope>NUCLEOTIDE SEQUENCE</scope>
    <source>
        <strain evidence="17 19">I ESC-2004</strain>
    </source>
</reference>
<evidence type="ECO:0000256" key="5">
    <source>
        <dbReference type="ARBA" id="ARBA00022596"/>
    </source>
</evidence>
<dbReference type="Pfam" id="PF01937">
    <property type="entry name" value="ARMT1-like_dom"/>
    <property type="match status" value="1"/>
</dbReference>
<comment type="catalytic activity">
    <reaction evidence="13">
        <text>(R)-4'-phospho-S-sulfopantetheine + H2O = (R)-S-sulfopantetheine + phosphate</text>
        <dbReference type="Rhea" id="RHEA:68340"/>
        <dbReference type="ChEBI" id="CHEBI:15377"/>
        <dbReference type="ChEBI" id="CHEBI:43474"/>
        <dbReference type="ChEBI" id="CHEBI:177302"/>
        <dbReference type="ChEBI" id="CHEBI:177303"/>
    </reaction>
    <physiologicalReaction direction="left-to-right" evidence="13">
        <dbReference type="Rhea" id="RHEA:68341"/>
    </physiologicalReaction>
</comment>
<accession>R7TB88</accession>
<sequence>MTDSNYAKSIELPTHEVFRNLKNAKQFAIDIGGSLAKLAYYSTVPKKRAKVLETNQVHTEEDGGELYALQEEDELRDQLHFIKFETKYIETCLDFIQQHLVNIHQSMHPKVIKVTGGGGHKYRDLLSRKLGVKIDREDEMQCLITGCNFLLKNIPDEVFMYQRHSNPQYKFHCHDPENAFPYLLVNIGSGVSILKVMSETKYERIGGTSMGGGTFWGLGSLLTKAKGFDELLEMAGQGDHRTVDMLVKDIYGGAYSALGLPADLIASSFGRATRSSEDSEDVDMAKALLICISNDIGQIACLHAKLHDLHRIYFGGYFIRGHPLTMYTITHAINYWSKGEAEAMFLRHEGYLGAIGAFMKGVQERGRYSSFWVENKALSSGLQSPVPGESFLDKQPHNMTFDMLEMDKFTKQLVSCPLLLDGASYLPDTEDLSMDEEARGYWLHCFMEATDKFAERAIKSQASTPDAEQRASRFKEKYLMRIEELKANPCAYGSLTVRSLLDTREHCMEEFHFVDPYAQQKRDENEHALQLLAARLKQLDDMEWNERQLRLVVGLLAGNVFDWGAKEAAILMEDLQNFGLKEAEAKLESRPWLVDDFESWLLRLKGPKHQCAVIFADNSGIDIILGVIPFAREMLIRGTQVVLCANSRPALNDVTYNEMTLIAKKVAEICPHIQSALLEGRLIIMESGQGSPCLDLRYIDHDLSEKMKELGADLIVLEGMGRAIHTNLNAAFSCESLKAAVLKNQWLAERLGGDMFSVVFKYARNRKVVPSGSPCSR</sequence>
<dbReference type="InterPro" id="IPR002791">
    <property type="entry name" value="ARMT1-like_metal-bd"/>
</dbReference>
<comment type="cofactor">
    <cofactor evidence="1">
        <name>Mn(2+)</name>
        <dbReference type="ChEBI" id="CHEBI:29035"/>
    </cofactor>
</comment>
<dbReference type="Gene3D" id="3.30.420.510">
    <property type="match status" value="1"/>
</dbReference>
<keyword evidence="9" id="KW-0067">ATP-binding</keyword>
<evidence type="ECO:0000259" key="16">
    <source>
        <dbReference type="Pfam" id="PF01937"/>
    </source>
</evidence>
<evidence type="ECO:0000256" key="10">
    <source>
        <dbReference type="ARBA" id="ARBA00022993"/>
    </source>
</evidence>
<dbReference type="GO" id="GO:0016787">
    <property type="term" value="F:hydrolase activity"/>
    <property type="evidence" value="ECO:0007669"/>
    <property type="project" value="UniProtKB-KW"/>
</dbReference>
<reference evidence="18" key="3">
    <citation type="submission" date="2015-06" db="UniProtKB">
        <authorList>
            <consortium name="EnsemblMetazoa"/>
        </authorList>
    </citation>
    <scope>IDENTIFICATION</scope>
</reference>
<gene>
    <name evidence="17" type="ORF">CAPTEDRAFT_118737</name>
</gene>
<protein>
    <recommendedName>
        <fullName evidence="4">4'-phosphopantetheine phosphatase</fullName>
    </recommendedName>
    <alternativeName>
        <fullName evidence="14">Inactive pantothenic acid kinase 4</fullName>
    </alternativeName>
</protein>
<evidence type="ECO:0000313" key="18">
    <source>
        <dbReference type="EnsemblMetazoa" id="CapteP118737"/>
    </source>
</evidence>
<dbReference type="GO" id="GO:0046872">
    <property type="term" value="F:metal ion binding"/>
    <property type="evidence" value="ECO:0007669"/>
    <property type="project" value="UniProtKB-KW"/>
</dbReference>
<dbReference type="FunFam" id="3.30.420.40:FF:000067">
    <property type="entry name" value="Pantothenate kinase 4"/>
    <property type="match status" value="1"/>
</dbReference>
<dbReference type="AlphaFoldDB" id="R7TB88"/>
<dbReference type="GO" id="GO:0004594">
    <property type="term" value="F:pantothenate kinase activity"/>
    <property type="evidence" value="ECO:0007669"/>
    <property type="project" value="TreeGrafter"/>
</dbReference>